<dbReference type="OrthoDB" id="1910498at2"/>
<name>A0A4P5PLL7_9ENTE</name>
<accession>A0A4P5PLL7</accession>
<proteinExistence type="predicted"/>
<comment type="caution">
    <text evidence="2">The sequence shown here is derived from an EMBL/GenBank/DDBJ whole genome shotgun (WGS) entry which is preliminary data.</text>
</comment>
<dbReference type="EMBL" id="BJCC01000015">
    <property type="protein sequence ID" value="GCF94163.1"/>
    <property type="molecule type" value="Genomic_DNA"/>
</dbReference>
<evidence type="ECO:0000259" key="1">
    <source>
        <dbReference type="Pfam" id="PF03435"/>
    </source>
</evidence>
<dbReference type="AlphaFoldDB" id="A0A4P5PLL7"/>
<gene>
    <name evidence="2" type="ORF">NRIC_20540</name>
</gene>
<protein>
    <recommendedName>
        <fullName evidence="1">Saccharopine dehydrogenase NADP binding domain-containing protein</fullName>
    </recommendedName>
</protein>
<evidence type="ECO:0000313" key="2">
    <source>
        <dbReference type="EMBL" id="GCF94163.1"/>
    </source>
</evidence>
<dbReference type="InterPro" id="IPR005097">
    <property type="entry name" value="Sacchrp_dh_NADP-bd"/>
</dbReference>
<dbReference type="RefSeq" id="WP_146622600.1">
    <property type="nucleotide sequence ID" value="NZ_BJCC01000015.1"/>
</dbReference>
<keyword evidence="3" id="KW-1185">Reference proteome</keyword>
<evidence type="ECO:0000313" key="3">
    <source>
        <dbReference type="Proteomes" id="UP000290567"/>
    </source>
</evidence>
<dbReference type="PANTHER" id="PTHR43796">
    <property type="entry name" value="CARBOXYNORSPERMIDINE SYNTHASE"/>
    <property type="match status" value="1"/>
</dbReference>
<feature type="domain" description="Saccharopine dehydrogenase NADP binding" evidence="1">
    <location>
        <begin position="5"/>
        <end position="101"/>
    </location>
</feature>
<dbReference type="SUPFAM" id="SSF51735">
    <property type="entry name" value="NAD(P)-binding Rossmann-fold domains"/>
    <property type="match status" value="1"/>
</dbReference>
<dbReference type="Gene3D" id="3.40.50.720">
    <property type="entry name" value="NAD(P)-binding Rossmann-like Domain"/>
    <property type="match status" value="1"/>
</dbReference>
<dbReference type="Gene3D" id="3.30.360.10">
    <property type="entry name" value="Dihydrodipicolinate Reductase, domain 2"/>
    <property type="match status" value="1"/>
</dbReference>
<dbReference type="Pfam" id="PF03435">
    <property type="entry name" value="Sacchrp_dh_NADP"/>
    <property type="match status" value="1"/>
</dbReference>
<sequence>MEKLFIIGGYGDVGKAAVKELLVHTKQEIIIGGRHLHRANIFLETLDTSRVSFRQIDVCDEATYFHQLADVSFVLMCLSTKTMEFAAYCLKKGIHYLDISASSRPTMQLVELKKADIRASAILGIGICPGLSTLLARELSKKFDVVTKTELSLLLGIGDHYGKDALMWLLDHLSRPFDWTIDQKVVKKTPFLNKNLIAFFPSEKPYAVYNFDLADQQIITQLLQQTNVTTSFGLADRNLTKALSALANLRFFYLLRYQGVYHLALRFAHISTQFAKKATPHFAIHVNVTGTKDQKEFSSEQTIHGVNSSETTGKVLARTYCLISKSRLSNGVYYLPQVVEIEQFSDFL</sequence>
<organism evidence="2 3">
    <name type="scientific">Enterococcus florum</name>
    <dbReference type="NCBI Taxonomy" id="2480627"/>
    <lineage>
        <taxon>Bacteria</taxon>
        <taxon>Bacillati</taxon>
        <taxon>Bacillota</taxon>
        <taxon>Bacilli</taxon>
        <taxon>Lactobacillales</taxon>
        <taxon>Enterococcaceae</taxon>
        <taxon>Enterococcus</taxon>
    </lineage>
</organism>
<dbReference type="InterPro" id="IPR036291">
    <property type="entry name" value="NAD(P)-bd_dom_sf"/>
</dbReference>
<dbReference type="Proteomes" id="UP000290567">
    <property type="component" value="Unassembled WGS sequence"/>
</dbReference>
<dbReference type="PANTHER" id="PTHR43796:SF2">
    <property type="entry name" value="CARBOXYNORSPERMIDINE SYNTHASE"/>
    <property type="match status" value="1"/>
</dbReference>
<reference evidence="3" key="1">
    <citation type="submission" date="2019-02" db="EMBL/GenBank/DDBJ databases">
        <title>Draft genome sequence of Enterococcus sp. Gos25-1.</title>
        <authorList>
            <person name="Tanaka N."/>
            <person name="Shiwa Y."/>
            <person name="Fujita N."/>
        </authorList>
    </citation>
    <scope>NUCLEOTIDE SEQUENCE [LARGE SCALE GENOMIC DNA]</scope>
    <source>
        <strain evidence="3">Gos25-1</strain>
    </source>
</reference>